<accession>A0AAD7QU85</accession>
<dbReference type="SMART" id="SM00173">
    <property type="entry name" value="RAS"/>
    <property type="match status" value="1"/>
</dbReference>
<dbReference type="NCBIfam" id="TIGR00231">
    <property type="entry name" value="small_GTP"/>
    <property type="match status" value="1"/>
</dbReference>
<protein>
    <submittedName>
        <fullName evidence="5">P-loop containing nucleoside triphosphate hydrolase protein</fullName>
    </submittedName>
</protein>
<keyword evidence="5" id="KW-0378">Hydrolase</keyword>
<evidence type="ECO:0000313" key="5">
    <source>
        <dbReference type="EMBL" id="KAJ8101401.1"/>
    </source>
</evidence>
<dbReference type="InterPro" id="IPR001806">
    <property type="entry name" value="Small_GTPase"/>
</dbReference>
<evidence type="ECO:0000256" key="3">
    <source>
        <dbReference type="SAM" id="Coils"/>
    </source>
</evidence>
<evidence type="ECO:0000313" key="6">
    <source>
        <dbReference type="Proteomes" id="UP001217417"/>
    </source>
</evidence>
<evidence type="ECO:0000256" key="4">
    <source>
        <dbReference type="SAM" id="MobiDB-lite"/>
    </source>
</evidence>
<dbReference type="PROSITE" id="PS51421">
    <property type="entry name" value="RAS"/>
    <property type="match status" value="1"/>
</dbReference>
<dbReference type="InterPro" id="IPR027417">
    <property type="entry name" value="P-loop_NTPase"/>
</dbReference>
<dbReference type="SMART" id="SM00174">
    <property type="entry name" value="RHO"/>
    <property type="match status" value="1"/>
</dbReference>
<feature type="coiled-coil region" evidence="3">
    <location>
        <begin position="187"/>
        <end position="214"/>
    </location>
</feature>
<dbReference type="PANTHER" id="PTHR24070">
    <property type="entry name" value="RAS, DI-RAS, AND RHEB FAMILY MEMBERS OF SMALL GTPASE SUPERFAMILY"/>
    <property type="match status" value="1"/>
</dbReference>
<reference evidence="5" key="1">
    <citation type="submission" date="2023-03" db="EMBL/GenBank/DDBJ databases">
        <title>Near-Complete genome sequence of Lipomyces tetrasporous NRRL Y-64009, an oleaginous yeast capable of growing on lignocellulosic hydrolysates.</title>
        <authorList>
            <consortium name="Lawrence Berkeley National Laboratory"/>
            <person name="Jagtap S.S."/>
            <person name="Liu J.-J."/>
            <person name="Walukiewicz H.E."/>
            <person name="Pangilinan J."/>
            <person name="Lipzen A."/>
            <person name="Ahrendt S."/>
            <person name="Koriabine M."/>
            <person name="Cobaugh K."/>
            <person name="Salamov A."/>
            <person name="Yoshinaga Y."/>
            <person name="Ng V."/>
            <person name="Daum C."/>
            <person name="Grigoriev I.V."/>
            <person name="Slininger P.J."/>
            <person name="Dien B.S."/>
            <person name="Jin Y.-S."/>
            <person name="Rao C.V."/>
        </authorList>
    </citation>
    <scope>NUCLEOTIDE SEQUENCE</scope>
    <source>
        <strain evidence="5">NRRL Y-64009</strain>
    </source>
</reference>
<dbReference type="FunFam" id="3.40.50.300:FF:001447">
    <property type="entry name" value="Ras-related protein Rab-1B"/>
    <property type="match status" value="1"/>
</dbReference>
<dbReference type="PROSITE" id="PS51419">
    <property type="entry name" value="RAB"/>
    <property type="match status" value="1"/>
</dbReference>
<dbReference type="InterPro" id="IPR005225">
    <property type="entry name" value="Small_GTP-bd"/>
</dbReference>
<evidence type="ECO:0000256" key="1">
    <source>
        <dbReference type="ARBA" id="ARBA00022741"/>
    </source>
</evidence>
<gene>
    <name evidence="5" type="ORF">POJ06DRAFT_96175</name>
</gene>
<dbReference type="GeneID" id="80886981"/>
<feature type="compositionally biased region" description="Polar residues" evidence="4">
    <location>
        <begin position="229"/>
        <end position="253"/>
    </location>
</feature>
<dbReference type="GO" id="GO:0005525">
    <property type="term" value="F:GTP binding"/>
    <property type="evidence" value="ECO:0007669"/>
    <property type="project" value="UniProtKB-KW"/>
</dbReference>
<dbReference type="Proteomes" id="UP001217417">
    <property type="component" value="Unassembled WGS sequence"/>
</dbReference>
<dbReference type="RefSeq" id="XP_056044851.1">
    <property type="nucleotide sequence ID" value="XM_056191815.1"/>
</dbReference>
<organism evidence="5 6">
    <name type="scientific">Lipomyces tetrasporus</name>
    <dbReference type="NCBI Taxonomy" id="54092"/>
    <lineage>
        <taxon>Eukaryota</taxon>
        <taxon>Fungi</taxon>
        <taxon>Dikarya</taxon>
        <taxon>Ascomycota</taxon>
        <taxon>Saccharomycotina</taxon>
        <taxon>Lipomycetes</taxon>
        <taxon>Lipomycetales</taxon>
        <taxon>Lipomycetaceae</taxon>
        <taxon>Lipomyces</taxon>
    </lineage>
</organism>
<keyword evidence="1" id="KW-0547">Nucleotide-binding</keyword>
<keyword evidence="6" id="KW-1185">Reference proteome</keyword>
<dbReference type="Gene3D" id="3.40.50.300">
    <property type="entry name" value="P-loop containing nucleotide triphosphate hydrolases"/>
    <property type="match status" value="1"/>
</dbReference>
<dbReference type="SMART" id="SM00175">
    <property type="entry name" value="RAB"/>
    <property type="match status" value="1"/>
</dbReference>
<comment type="caution">
    <text evidence="5">The sequence shown here is derived from an EMBL/GenBank/DDBJ whole genome shotgun (WGS) entry which is preliminary data.</text>
</comment>
<keyword evidence="3" id="KW-0175">Coiled coil</keyword>
<sequence>MSLPAVSTEPIGESEPISIAILGDGGTGKSCITMRLVRSQWVEEYDPTIEDSYSTTRVVDGQTFGLDIIDTAGQEEYRGLLSGLWQTGNVADAYLLVYDMTVPDSLLALEEFDELISNAQEINHSPHAAPPVKIVAGNKCDLAQYRAVSSAQGLAWARKHGCGFMETSALLSVNIEETFALMIRRIMENRRLERQALEEERRAREELAAEAAAAVGISRNPYANDDRSSGPSLSATETTKTARTAQSSVTVTEEQQEASIIGHMTYDEKNAVYVRHQTLDRPQYDNGRPTRKEKSAICCIIT</sequence>
<feature type="region of interest" description="Disordered" evidence="4">
    <location>
        <begin position="218"/>
        <end position="256"/>
    </location>
</feature>
<dbReference type="PRINTS" id="PR00449">
    <property type="entry name" value="RASTRNSFRMNG"/>
</dbReference>
<dbReference type="GO" id="GO:0007165">
    <property type="term" value="P:signal transduction"/>
    <property type="evidence" value="ECO:0007669"/>
    <property type="project" value="InterPro"/>
</dbReference>
<keyword evidence="2" id="KW-0342">GTP-binding</keyword>
<name>A0AAD7QU85_9ASCO</name>
<evidence type="ECO:0000256" key="2">
    <source>
        <dbReference type="ARBA" id="ARBA00023134"/>
    </source>
</evidence>
<dbReference type="AlphaFoldDB" id="A0AAD7QU85"/>
<dbReference type="InterPro" id="IPR020849">
    <property type="entry name" value="Small_GTPase_Ras-type"/>
</dbReference>
<dbReference type="CDD" id="cd00876">
    <property type="entry name" value="Ras"/>
    <property type="match status" value="1"/>
</dbReference>
<dbReference type="EMBL" id="JARPMG010000004">
    <property type="protein sequence ID" value="KAJ8101401.1"/>
    <property type="molecule type" value="Genomic_DNA"/>
</dbReference>
<dbReference type="GO" id="GO:0016020">
    <property type="term" value="C:membrane"/>
    <property type="evidence" value="ECO:0007669"/>
    <property type="project" value="InterPro"/>
</dbReference>
<dbReference type="GO" id="GO:0003924">
    <property type="term" value="F:GTPase activity"/>
    <property type="evidence" value="ECO:0007669"/>
    <property type="project" value="InterPro"/>
</dbReference>
<proteinExistence type="predicted"/>
<dbReference type="SUPFAM" id="SSF52540">
    <property type="entry name" value="P-loop containing nucleoside triphosphate hydrolases"/>
    <property type="match status" value="1"/>
</dbReference>
<dbReference type="Pfam" id="PF00071">
    <property type="entry name" value="Ras"/>
    <property type="match status" value="1"/>
</dbReference>